<dbReference type="InterPro" id="IPR048720">
    <property type="entry name" value="PROPPIN"/>
</dbReference>
<comment type="caution">
    <text evidence="5">The sequence shown here is derived from an EMBL/GenBank/DDBJ whole genome shotgun (WGS) entry which is preliminary data.</text>
</comment>
<dbReference type="Gene3D" id="2.130.10.10">
    <property type="entry name" value="YVTN repeat-like/Quinoprotein amine dehydrogenase"/>
    <property type="match status" value="1"/>
</dbReference>
<comment type="similarity">
    <text evidence="4">Belongs to the WD repeat PROPPIN family.</text>
</comment>
<dbReference type="InterPro" id="IPR015943">
    <property type="entry name" value="WD40/YVTN_repeat-like_dom_sf"/>
</dbReference>
<dbReference type="InterPro" id="IPR036322">
    <property type="entry name" value="WD40_repeat_dom_sf"/>
</dbReference>
<sequence length="394" mass="42775">MNTRPILDSDTGPFVLSASFNADSSSFSAALESGFRIFSSSSCDQRVAREVGGGIGCAEMLGTTQYIALVGGGKQPKFPQNKVCPEDPAWHFVDDTDILYEVQIWNDLTQEVATSLEFKTPVQRVRISHTHLIVVLLNKVGIYKMKMPPEKVADYETVNNPFGLCELGKNIVAFPGRTVGQVKLFDLTTSNVSIIPAHESPLRALAISKNGDLVATASEQGTIIRLWSFPSCTKLAELRRGVDPAAIFSLAFSPAGSILAVTSDKSTLHIFDLSAATQGTVSENDPKRHKWGILSKVPLLPRQFSDTYSTASAKFELGDEPPTWGPHGKSATLNAGIPGVPGGRPTKGLLGWLDDTTILIIGAGQDARWDRFIIGVDESGRQVFSDHQWKRYID</sequence>
<dbReference type="AlphaFoldDB" id="A0A9P4GP68"/>
<dbReference type="GeneID" id="63852069"/>
<dbReference type="RefSeq" id="XP_040791743.1">
    <property type="nucleotide sequence ID" value="XM_040934818.1"/>
</dbReference>
<evidence type="ECO:0000256" key="3">
    <source>
        <dbReference type="ARBA" id="ARBA00022737"/>
    </source>
</evidence>
<dbReference type="SUPFAM" id="SSF50978">
    <property type="entry name" value="WD40 repeat-like"/>
    <property type="match status" value="1"/>
</dbReference>
<dbReference type="OrthoDB" id="1667587at2759"/>
<organism evidence="5 6">
    <name type="scientific">Cucurbitaria berberidis CBS 394.84</name>
    <dbReference type="NCBI Taxonomy" id="1168544"/>
    <lineage>
        <taxon>Eukaryota</taxon>
        <taxon>Fungi</taxon>
        <taxon>Dikarya</taxon>
        <taxon>Ascomycota</taxon>
        <taxon>Pezizomycotina</taxon>
        <taxon>Dothideomycetes</taxon>
        <taxon>Pleosporomycetidae</taxon>
        <taxon>Pleosporales</taxon>
        <taxon>Pleosporineae</taxon>
        <taxon>Cucurbitariaceae</taxon>
        <taxon>Cucurbitaria</taxon>
    </lineage>
</organism>
<evidence type="ECO:0000256" key="1">
    <source>
        <dbReference type="ARBA" id="ARBA00004148"/>
    </source>
</evidence>
<evidence type="ECO:0000256" key="4">
    <source>
        <dbReference type="ARBA" id="ARBA00025740"/>
    </source>
</evidence>
<name>A0A9P4GP68_9PLEO</name>
<keyword evidence="6" id="KW-1185">Reference proteome</keyword>
<keyword evidence="2" id="KW-0853">WD repeat</keyword>
<protein>
    <submittedName>
        <fullName evidence="5">WD40 repeat-like protein</fullName>
    </submittedName>
</protein>
<evidence type="ECO:0000313" key="6">
    <source>
        <dbReference type="Proteomes" id="UP000800039"/>
    </source>
</evidence>
<accession>A0A9P4GP68</accession>
<dbReference type="SMART" id="SM00320">
    <property type="entry name" value="WD40"/>
    <property type="match status" value="2"/>
</dbReference>
<dbReference type="GO" id="GO:0005774">
    <property type="term" value="C:vacuolar membrane"/>
    <property type="evidence" value="ECO:0007669"/>
    <property type="project" value="UniProtKB-SubCell"/>
</dbReference>
<proteinExistence type="inferred from homology"/>
<dbReference type="Pfam" id="PF21032">
    <property type="entry name" value="PROPPIN"/>
    <property type="match status" value="1"/>
</dbReference>
<comment type="subcellular location">
    <subcellularLocation>
        <location evidence="1">Vacuole membrane</location>
        <topology evidence="1">Peripheral membrane protein</topology>
    </subcellularLocation>
</comment>
<dbReference type="InterPro" id="IPR001680">
    <property type="entry name" value="WD40_rpt"/>
</dbReference>
<evidence type="ECO:0000313" key="5">
    <source>
        <dbReference type="EMBL" id="KAF1849180.1"/>
    </source>
</evidence>
<dbReference type="PANTHER" id="PTHR11227">
    <property type="entry name" value="WD-REPEAT PROTEIN INTERACTING WITH PHOSPHOINOSIDES WIPI -RELATED"/>
    <property type="match status" value="1"/>
</dbReference>
<dbReference type="Proteomes" id="UP000800039">
    <property type="component" value="Unassembled WGS sequence"/>
</dbReference>
<evidence type="ECO:0000256" key="2">
    <source>
        <dbReference type="ARBA" id="ARBA00022574"/>
    </source>
</evidence>
<keyword evidence="3" id="KW-0677">Repeat</keyword>
<dbReference type="EMBL" id="ML976615">
    <property type="protein sequence ID" value="KAF1849180.1"/>
    <property type="molecule type" value="Genomic_DNA"/>
</dbReference>
<reference evidence="5" key="1">
    <citation type="submission" date="2020-01" db="EMBL/GenBank/DDBJ databases">
        <authorList>
            <consortium name="DOE Joint Genome Institute"/>
            <person name="Haridas S."/>
            <person name="Albert R."/>
            <person name="Binder M."/>
            <person name="Bloem J."/>
            <person name="Labutti K."/>
            <person name="Salamov A."/>
            <person name="Andreopoulos B."/>
            <person name="Baker S.E."/>
            <person name="Barry K."/>
            <person name="Bills G."/>
            <person name="Bluhm B.H."/>
            <person name="Cannon C."/>
            <person name="Castanera R."/>
            <person name="Culley D.E."/>
            <person name="Daum C."/>
            <person name="Ezra D."/>
            <person name="Gonzalez J.B."/>
            <person name="Henrissat B."/>
            <person name="Kuo A."/>
            <person name="Liang C."/>
            <person name="Lipzen A."/>
            <person name="Lutzoni F."/>
            <person name="Magnuson J."/>
            <person name="Mondo S."/>
            <person name="Nolan M."/>
            <person name="Ohm R."/>
            <person name="Pangilinan J."/>
            <person name="Park H.-J."/>
            <person name="Ramirez L."/>
            <person name="Alfaro M."/>
            <person name="Sun H."/>
            <person name="Tritt A."/>
            <person name="Yoshinaga Y."/>
            <person name="Zwiers L.-H."/>
            <person name="Turgeon B.G."/>
            <person name="Goodwin S.B."/>
            <person name="Spatafora J.W."/>
            <person name="Crous P.W."/>
            <person name="Grigoriev I.V."/>
        </authorList>
    </citation>
    <scope>NUCLEOTIDE SEQUENCE</scope>
    <source>
        <strain evidence="5">CBS 394.84</strain>
    </source>
</reference>
<gene>
    <name evidence="5" type="ORF">K460DRAFT_375874</name>
</gene>